<evidence type="ECO:0000313" key="3">
    <source>
        <dbReference type="EMBL" id="CAJ1378976.1"/>
    </source>
</evidence>
<evidence type="ECO:0000256" key="2">
    <source>
        <dbReference type="SAM" id="SignalP"/>
    </source>
</evidence>
<feature type="chain" id="PRO_5041228180" evidence="2">
    <location>
        <begin position="18"/>
        <end position="408"/>
    </location>
</feature>
<feature type="transmembrane region" description="Helical" evidence="1">
    <location>
        <begin position="359"/>
        <end position="380"/>
    </location>
</feature>
<accession>A0AA36MP30</accession>
<evidence type="ECO:0000313" key="4">
    <source>
        <dbReference type="Proteomes" id="UP001178507"/>
    </source>
</evidence>
<dbReference type="Gene3D" id="2.10.220.10">
    <property type="entry name" value="Hormone Receptor, Insulin-like Growth Factor Receptor 1, Chain A, domain 2"/>
    <property type="match status" value="1"/>
</dbReference>
<sequence>MPHSLRWLLPWLLRAAGDEFAADQVSTPRDNVQVANAGESCHLANLFLHALADDDGVADPIDLRPKKGAEKAYEATLDYSMAGYHILATASPRESCQISSMSTSAVMLDPGDSSMSELFVEPKAGAGLDAGQYLLNVSRLSGAETQLRKVAVGGAYMVPGWSPEVRRYTVYLNLEEDLVRFQVAKLDNGQAVEMVAELEEADADLHSRRLAGKPSGEPAGDHLGEQQHETATLLTTLDVGHKRTVQIQVTSADKAQIRNYYFTVRRPPCPSERRFFDGEEKLCTDICNENLYGSSTTGRCTRCMDEHCAICQAMNCSLCFEGYELQHGLCVVSGAGSGKAALHEIEEGVSSYAWKHQTLVLVAGTVLLATLCACGTVCLCHSTSRTRRAPLLDEEDNPFEYYEESARG</sequence>
<name>A0AA36MP30_9DINO</name>
<organism evidence="3 4">
    <name type="scientific">Effrenium voratum</name>
    <dbReference type="NCBI Taxonomy" id="2562239"/>
    <lineage>
        <taxon>Eukaryota</taxon>
        <taxon>Sar</taxon>
        <taxon>Alveolata</taxon>
        <taxon>Dinophyceae</taxon>
        <taxon>Suessiales</taxon>
        <taxon>Symbiodiniaceae</taxon>
        <taxon>Effrenium</taxon>
    </lineage>
</organism>
<dbReference type="Proteomes" id="UP001178507">
    <property type="component" value="Unassembled WGS sequence"/>
</dbReference>
<dbReference type="AlphaFoldDB" id="A0AA36MP30"/>
<gene>
    <name evidence="3" type="ORF">EVOR1521_LOCUS7349</name>
</gene>
<keyword evidence="4" id="KW-1185">Reference proteome</keyword>
<protein>
    <submittedName>
        <fullName evidence="3">Uncharacterized protein</fullName>
    </submittedName>
</protein>
<evidence type="ECO:0000256" key="1">
    <source>
        <dbReference type="SAM" id="Phobius"/>
    </source>
</evidence>
<keyword evidence="1" id="KW-1133">Transmembrane helix</keyword>
<keyword evidence="2" id="KW-0732">Signal</keyword>
<dbReference type="SUPFAM" id="SSF57184">
    <property type="entry name" value="Growth factor receptor domain"/>
    <property type="match status" value="1"/>
</dbReference>
<keyword evidence="1" id="KW-0472">Membrane</keyword>
<dbReference type="EMBL" id="CAUJNA010000584">
    <property type="protein sequence ID" value="CAJ1378976.1"/>
    <property type="molecule type" value="Genomic_DNA"/>
</dbReference>
<feature type="signal peptide" evidence="2">
    <location>
        <begin position="1"/>
        <end position="17"/>
    </location>
</feature>
<dbReference type="InterPro" id="IPR009030">
    <property type="entry name" value="Growth_fac_rcpt_cys_sf"/>
</dbReference>
<proteinExistence type="predicted"/>
<keyword evidence="1" id="KW-0812">Transmembrane</keyword>
<reference evidence="3" key="1">
    <citation type="submission" date="2023-08" db="EMBL/GenBank/DDBJ databases">
        <authorList>
            <person name="Chen Y."/>
            <person name="Shah S."/>
            <person name="Dougan E. K."/>
            <person name="Thang M."/>
            <person name="Chan C."/>
        </authorList>
    </citation>
    <scope>NUCLEOTIDE SEQUENCE</scope>
</reference>
<comment type="caution">
    <text evidence="3">The sequence shown here is derived from an EMBL/GenBank/DDBJ whole genome shotgun (WGS) entry which is preliminary data.</text>
</comment>